<proteinExistence type="predicted"/>
<sequence length="89" mass="9802">MCGHVHKPTAKCGIIIALEGEFVFDGVERYMMKPGLILIGGAGRWLEVISGADGFQYCLAHYLPSGACKEKGLRWPEDVFCMEVTLNPE</sequence>
<keyword evidence="2" id="KW-1185">Reference proteome</keyword>
<organism evidence="1 2">
    <name type="scientific">Paenibacillus farraposensis</name>
    <dbReference type="NCBI Taxonomy" id="2807095"/>
    <lineage>
        <taxon>Bacteria</taxon>
        <taxon>Bacillati</taxon>
        <taxon>Bacillota</taxon>
        <taxon>Bacilli</taxon>
        <taxon>Bacillales</taxon>
        <taxon>Paenibacillaceae</taxon>
        <taxon>Paenibacillus</taxon>
    </lineage>
</organism>
<protein>
    <submittedName>
        <fullName evidence="1">Uncharacterized protein</fullName>
    </submittedName>
</protein>
<evidence type="ECO:0000313" key="1">
    <source>
        <dbReference type="EMBL" id="MFD1463081.1"/>
    </source>
</evidence>
<dbReference type="RefSeq" id="WP_229522954.1">
    <property type="nucleotide sequence ID" value="NZ_JAFFQR010000011.1"/>
</dbReference>
<name>A0ABW4DGY8_9BACL</name>
<dbReference type="EMBL" id="JBHTNZ010000027">
    <property type="protein sequence ID" value="MFD1463081.1"/>
    <property type="molecule type" value="Genomic_DNA"/>
</dbReference>
<reference evidence="2" key="1">
    <citation type="journal article" date="2019" name="Int. J. Syst. Evol. Microbiol.">
        <title>The Global Catalogue of Microorganisms (GCM) 10K type strain sequencing project: providing services to taxonomists for standard genome sequencing and annotation.</title>
        <authorList>
            <consortium name="The Broad Institute Genomics Platform"/>
            <consortium name="The Broad Institute Genome Sequencing Center for Infectious Disease"/>
            <person name="Wu L."/>
            <person name="Ma J."/>
        </authorList>
    </citation>
    <scope>NUCLEOTIDE SEQUENCE [LARGE SCALE GENOMIC DNA]</scope>
    <source>
        <strain evidence="2">CCM 9147</strain>
    </source>
</reference>
<dbReference type="Proteomes" id="UP001597340">
    <property type="component" value="Unassembled WGS sequence"/>
</dbReference>
<accession>A0ABW4DGY8</accession>
<comment type="caution">
    <text evidence="1">The sequence shown here is derived from an EMBL/GenBank/DDBJ whole genome shotgun (WGS) entry which is preliminary data.</text>
</comment>
<gene>
    <name evidence="1" type="ORF">ACFQ5D_17170</name>
</gene>
<evidence type="ECO:0000313" key="2">
    <source>
        <dbReference type="Proteomes" id="UP001597340"/>
    </source>
</evidence>